<feature type="chain" id="PRO_5040748132" evidence="1">
    <location>
        <begin position="19"/>
        <end position="96"/>
    </location>
</feature>
<keyword evidence="3" id="KW-1185">Reference proteome</keyword>
<comment type="caution">
    <text evidence="2">The sequence shown here is derived from an EMBL/GenBank/DDBJ whole genome shotgun (WGS) entry which is preliminary data.</text>
</comment>
<feature type="signal peptide" evidence="1">
    <location>
        <begin position="1"/>
        <end position="18"/>
    </location>
</feature>
<keyword evidence="1" id="KW-0732">Signal</keyword>
<dbReference type="Proteomes" id="UP001144673">
    <property type="component" value="Unassembled WGS sequence"/>
</dbReference>
<dbReference type="EMBL" id="JAJHUN010000002">
    <property type="protein sequence ID" value="KAJ4161577.1"/>
    <property type="molecule type" value="Genomic_DNA"/>
</dbReference>
<proteinExistence type="predicted"/>
<gene>
    <name evidence="2" type="ORF">LMH87_007608</name>
</gene>
<name>A0A9W8UPZ2_AKAMU</name>
<evidence type="ECO:0000313" key="2">
    <source>
        <dbReference type="EMBL" id="KAJ4161577.1"/>
    </source>
</evidence>
<evidence type="ECO:0000313" key="3">
    <source>
        <dbReference type="Proteomes" id="UP001144673"/>
    </source>
</evidence>
<dbReference type="RefSeq" id="XP_056057961.1">
    <property type="nucleotide sequence ID" value="XM_056199520.1"/>
</dbReference>
<reference evidence="2" key="1">
    <citation type="journal article" date="2023" name="Access Microbiol">
        <title>De-novo genome assembly for Akanthomyces muscarius, a biocontrol agent of insect agricultural pests.</title>
        <authorList>
            <person name="Erdos Z."/>
            <person name="Studholme D.J."/>
            <person name="Raymond B."/>
            <person name="Sharma M."/>
        </authorList>
    </citation>
    <scope>NUCLEOTIDE SEQUENCE</scope>
    <source>
        <strain evidence="2">Ve6</strain>
    </source>
</reference>
<accession>A0A9W8UPZ2</accession>
<evidence type="ECO:0000256" key="1">
    <source>
        <dbReference type="SAM" id="SignalP"/>
    </source>
</evidence>
<sequence length="96" mass="10439">MRFAIVTITATLASSVTAIALPSLLQRTGQAQGDSVHARVTAISRDLSGNRTPDKEIDVPLGTLIHVTLARVVSHVVDWLNPELTIIVYQQRNNKP</sequence>
<organism evidence="2 3">
    <name type="scientific">Akanthomyces muscarius</name>
    <name type="common">Entomopathogenic fungus</name>
    <name type="synonym">Lecanicillium muscarium</name>
    <dbReference type="NCBI Taxonomy" id="2231603"/>
    <lineage>
        <taxon>Eukaryota</taxon>
        <taxon>Fungi</taxon>
        <taxon>Dikarya</taxon>
        <taxon>Ascomycota</taxon>
        <taxon>Pezizomycotina</taxon>
        <taxon>Sordariomycetes</taxon>
        <taxon>Hypocreomycetidae</taxon>
        <taxon>Hypocreales</taxon>
        <taxon>Cordycipitaceae</taxon>
        <taxon>Akanthomyces</taxon>
    </lineage>
</organism>
<protein>
    <submittedName>
        <fullName evidence="2">Uncharacterized protein</fullName>
    </submittedName>
</protein>
<dbReference type="GeneID" id="80894767"/>
<dbReference type="KEGG" id="amus:LMH87_007608"/>
<dbReference type="AlphaFoldDB" id="A0A9W8UPZ2"/>